<reference evidence="2" key="1">
    <citation type="journal article" date="2015" name="Nature">
        <title>Complex archaea that bridge the gap between prokaryotes and eukaryotes.</title>
        <authorList>
            <person name="Spang A."/>
            <person name="Saw J.H."/>
            <person name="Jorgensen S.L."/>
            <person name="Zaremba-Niedzwiedzka K."/>
            <person name="Martijn J."/>
            <person name="Lind A.E."/>
            <person name="van Eijk R."/>
            <person name="Schleper C."/>
            <person name="Guy L."/>
            <person name="Ettema T.J."/>
        </authorList>
    </citation>
    <scope>NUCLEOTIDE SEQUENCE</scope>
</reference>
<accession>A0A0F9HYH8</accession>
<sequence>MTRFDIGQTTTPTTITDETIDSESTEGPSDQKETFWYNSNFTKWYGNYKNVAKVKIPINAYATWVVGQGWTASTTDTVFLENIRGWGEDSFLSILWNMLVIKKVNGDSYAEIIINEQTGTLLNLKPLDPASIVHVVDNNGIIIRYEQISKTKKGKKKIPVNKMFHLCNDRVADNIHGTSIIEALVWNMEAQEEARKTHRKMVRRNGVVKIIEIDVQDTAKRDAFKKEWKTAIENGDVLILPKGVAEAKDWHGTLDTNGVIQWLNYLDDEAHMMSGMPKVILGGSSENEGDKKMSYLAFEQVYKREVNELKADIWNQLAIRIEFNKPASLQAQLADNELKNTSQVGLQPNDTEAGVGE</sequence>
<comment type="caution">
    <text evidence="2">The sequence shown here is derived from an EMBL/GenBank/DDBJ whole genome shotgun (WGS) entry which is preliminary data.</text>
</comment>
<evidence type="ECO:0000256" key="1">
    <source>
        <dbReference type="SAM" id="MobiDB-lite"/>
    </source>
</evidence>
<dbReference type="AlphaFoldDB" id="A0A0F9HYH8"/>
<organism evidence="2">
    <name type="scientific">marine sediment metagenome</name>
    <dbReference type="NCBI Taxonomy" id="412755"/>
    <lineage>
        <taxon>unclassified sequences</taxon>
        <taxon>metagenomes</taxon>
        <taxon>ecological metagenomes</taxon>
    </lineage>
</organism>
<feature type="region of interest" description="Disordered" evidence="1">
    <location>
        <begin position="1"/>
        <end position="31"/>
    </location>
</feature>
<protein>
    <recommendedName>
        <fullName evidence="3">Phage portal protein</fullName>
    </recommendedName>
</protein>
<name>A0A0F9HYH8_9ZZZZ</name>
<gene>
    <name evidence="2" type="ORF">LCGC14_1644950</name>
</gene>
<evidence type="ECO:0000313" key="2">
    <source>
        <dbReference type="EMBL" id="KKM20491.1"/>
    </source>
</evidence>
<dbReference type="Pfam" id="PF04860">
    <property type="entry name" value="Phage_portal"/>
    <property type="match status" value="1"/>
</dbReference>
<dbReference type="InterPro" id="IPR006944">
    <property type="entry name" value="Phage/GTA_portal"/>
</dbReference>
<evidence type="ECO:0008006" key="3">
    <source>
        <dbReference type="Google" id="ProtNLM"/>
    </source>
</evidence>
<dbReference type="EMBL" id="LAZR01013756">
    <property type="protein sequence ID" value="KKM20491.1"/>
    <property type="molecule type" value="Genomic_DNA"/>
</dbReference>
<proteinExistence type="predicted"/>